<dbReference type="Proteomes" id="UP000762676">
    <property type="component" value="Unassembled WGS sequence"/>
</dbReference>
<protein>
    <submittedName>
        <fullName evidence="1">Uncharacterized protein</fullName>
    </submittedName>
</protein>
<evidence type="ECO:0000313" key="2">
    <source>
        <dbReference type="Proteomes" id="UP000762676"/>
    </source>
</evidence>
<reference evidence="1 2" key="1">
    <citation type="journal article" date="2021" name="Elife">
        <title>Chloroplast acquisition without the gene transfer in kleptoplastic sea slugs, Plakobranchus ocellatus.</title>
        <authorList>
            <person name="Maeda T."/>
            <person name="Takahashi S."/>
            <person name="Yoshida T."/>
            <person name="Shimamura S."/>
            <person name="Takaki Y."/>
            <person name="Nagai Y."/>
            <person name="Toyoda A."/>
            <person name="Suzuki Y."/>
            <person name="Arimoto A."/>
            <person name="Ishii H."/>
            <person name="Satoh N."/>
            <person name="Nishiyama T."/>
            <person name="Hasebe M."/>
            <person name="Maruyama T."/>
            <person name="Minagawa J."/>
            <person name="Obokata J."/>
            <person name="Shigenobu S."/>
        </authorList>
    </citation>
    <scope>NUCLEOTIDE SEQUENCE [LARGE SCALE GENOMIC DNA]</scope>
</reference>
<comment type="caution">
    <text evidence="1">The sequence shown here is derived from an EMBL/GenBank/DDBJ whole genome shotgun (WGS) entry which is preliminary data.</text>
</comment>
<dbReference type="AlphaFoldDB" id="A0AAV4JY35"/>
<evidence type="ECO:0000313" key="1">
    <source>
        <dbReference type="EMBL" id="GFS26261.1"/>
    </source>
</evidence>
<dbReference type="EMBL" id="BMAT01014098">
    <property type="protein sequence ID" value="GFS26261.1"/>
    <property type="molecule type" value="Genomic_DNA"/>
</dbReference>
<gene>
    <name evidence="1" type="ORF">ElyMa_007048900</name>
</gene>
<accession>A0AAV4JY35</accession>
<name>A0AAV4JY35_9GAST</name>
<organism evidence="1 2">
    <name type="scientific">Elysia marginata</name>
    <dbReference type="NCBI Taxonomy" id="1093978"/>
    <lineage>
        <taxon>Eukaryota</taxon>
        <taxon>Metazoa</taxon>
        <taxon>Spiralia</taxon>
        <taxon>Lophotrochozoa</taxon>
        <taxon>Mollusca</taxon>
        <taxon>Gastropoda</taxon>
        <taxon>Heterobranchia</taxon>
        <taxon>Euthyneura</taxon>
        <taxon>Panpulmonata</taxon>
        <taxon>Sacoglossa</taxon>
        <taxon>Placobranchoidea</taxon>
        <taxon>Plakobranchidae</taxon>
        <taxon>Elysia</taxon>
    </lineage>
</organism>
<sequence>MVNQLAVYTQSCPKQDPDMLLSTRVDSGFSPSISDNVVASRLECPGAEVSRARQQTRTREACRDTAAMMTL</sequence>
<proteinExistence type="predicted"/>
<keyword evidence="2" id="KW-1185">Reference proteome</keyword>